<dbReference type="PANTHER" id="PTHR30622:SF4">
    <property type="entry name" value="UNDECAPRENYL-DIPHOSPHATASE"/>
    <property type="match status" value="1"/>
</dbReference>
<dbReference type="OrthoDB" id="9808289at2"/>
<comment type="catalytic activity">
    <reaction evidence="16 17">
        <text>di-trans,octa-cis-undecaprenyl diphosphate + H2O = di-trans,octa-cis-undecaprenyl phosphate + phosphate + H(+)</text>
        <dbReference type="Rhea" id="RHEA:28094"/>
        <dbReference type="ChEBI" id="CHEBI:15377"/>
        <dbReference type="ChEBI" id="CHEBI:15378"/>
        <dbReference type="ChEBI" id="CHEBI:43474"/>
        <dbReference type="ChEBI" id="CHEBI:58405"/>
        <dbReference type="ChEBI" id="CHEBI:60392"/>
        <dbReference type="EC" id="3.6.1.27"/>
    </reaction>
</comment>
<dbReference type="AlphaFoldDB" id="A0A521DFU9"/>
<evidence type="ECO:0000256" key="15">
    <source>
        <dbReference type="ARBA" id="ARBA00032932"/>
    </source>
</evidence>
<evidence type="ECO:0000256" key="11">
    <source>
        <dbReference type="ARBA" id="ARBA00023136"/>
    </source>
</evidence>
<keyword evidence="7 17" id="KW-0378">Hydrolase</keyword>
<evidence type="ECO:0000256" key="12">
    <source>
        <dbReference type="ARBA" id="ARBA00023251"/>
    </source>
</evidence>
<dbReference type="PANTHER" id="PTHR30622">
    <property type="entry name" value="UNDECAPRENYL-DIPHOSPHATASE"/>
    <property type="match status" value="1"/>
</dbReference>
<dbReference type="GO" id="GO:0009252">
    <property type="term" value="P:peptidoglycan biosynthetic process"/>
    <property type="evidence" value="ECO:0007669"/>
    <property type="project" value="UniProtKB-KW"/>
</dbReference>
<dbReference type="GO" id="GO:0046677">
    <property type="term" value="P:response to antibiotic"/>
    <property type="evidence" value="ECO:0007669"/>
    <property type="project" value="UniProtKB-UniRule"/>
</dbReference>
<dbReference type="EC" id="3.6.1.27" evidence="3 17"/>
<evidence type="ECO:0000256" key="8">
    <source>
        <dbReference type="ARBA" id="ARBA00022960"/>
    </source>
</evidence>
<evidence type="ECO:0000256" key="1">
    <source>
        <dbReference type="ARBA" id="ARBA00004651"/>
    </source>
</evidence>
<organism evidence="18 19">
    <name type="scientific">Melghirimyces algeriensis</name>
    <dbReference type="NCBI Taxonomy" id="910412"/>
    <lineage>
        <taxon>Bacteria</taxon>
        <taxon>Bacillati</taxon>
        <taxon>Bacillota</taxon>
        <taxon>Bacilli</taxon>
        <taxon>Bacillales</taxon>
        <taxon>Thermoactinomycetaceae</taxon>
        <taxon>Melghirimyces</taxon>
    </lineage>
</organism>
<name>A0A521DFU9_9BACL</name>
<keyword evidence="13 17" id="KW-0961">Cell wall biogenesis/degradation</keyword>
<dbReference type="GO" id="GO:0050380">
    <property type="term" value="F:undecaprenyl-diphosphatase activity"/>
    <property type="evidence" value="ECO:0007669"/>
    <property type="project" value="UniProtKB-UniRule"/>
</dbReference>
<evidence type="ECO:0000256" key="2">
    <source>
        <dbReference type="ARBA" id="ARBA00010621"/>
    </source>
</evidence>
<keyword evidence="5 17" id="KW-1003">Cell membrane</keyword>
<proteinExistence type="inferred from homology"/>
<comment type="subcellular location">
    <subcellularLocation>
        <location evidence="1 17">Cell membrane</location>
        <topology evidence="1 17">Multi-pass membrane protein</topology>
    </subcellularLocation>
</comment>
<feature type="transmembrane region" description="Helical" evidence="17">
    <location>
        <begin position="71"/>
        <end position="92"/>
    </location>
</feature>
<comment type="function">
    <text evidence="17">Catalyzes the dephosphorylation of undecaprenyl diphosphate (UPP). Confers resistance to bacitracin.</text>
</comment>
<dbReference type="GO" id="GO:0008360">
    <property type="term" value="P:regulation of cell shape"/>
    <property type="evidence" value="ECO:0007669"/>
    <property type="project" value="UniProtKB-KW"/>
</dbReference>
<evidence type="ECO:0000313" key="18">
    <source>
        <dbReference type="EMBL" id="SMO70583.1"/>
    </source>
</evidence>
<dbReference type="EMBL" id="FXTI01000006">
    <property type="protein sequence ID" value="SMO70583.1"/>
    <property type="molecule type" value="Genomic_DNA"/>
</dbReference>
<dbReference type="Pfam" id="PF02673">
    <property type="entry name" value="BacA"/>
    <property type="match status" value="1"/>
</dbReference>
<evidence type="ECO:0000256" key="14">
    <source>
        <dbReference type="ARBA" id="ARBA00032707"/>
    </source>
</evidence>
<gene>
    <name evidence="17" type="primary">uppP</name>
    <name evidence="18" type="ORF">SAMN06264849_10639</name>
</gene>
<feature type="transmembrane region" description="Helical" evidence="17">
    <location>
        <begin position="104"/>
        <end position="120"/>
    </location>
</feature>
<comment type="miscellaneous">
    <text evidence="17">Bacitracin is thought to be involved in the inhibition of peptidoglycan synthesis by sequestering undecaprenyl diphosphate, thereby reducing the pool of lipid carrier available.</text>
</comment>
<dbReference type="Proteomes" id="UP000315636">
    <property type="component" value="Unassembled WGS sequence"/>
</dbReference>
<reference evidence="18 19" key="1">
    <citation type="submission" date="2017-05" db="EMBL/GenBank/DDBJ databases">
        <authorList>
            <person name="Varghese N."/>
            <person name="Submissions S."/>
        </authorList>
    </citation>
    <scope>NUCLEOTIDE SEQUENCE [LARGE SCALE GENOMIC DNA]</scope>
    <source>
        <strain evidence="18 19">DSM 45474</strain>
    </source>
</reference>
<protein>
    <recommendedName>
        <fullName evidence="4 17">Undecaprenyl-diphosphatase</fullName>
        <ecNumber evidence="3 17">3.6.1.27</ecNumber>
    </recommendedName>
    <alternativeName>
        <fullName evidence="15 17">Bacitracin resistance protein</fullName>
    </alternativeName>
    <alternativeName>
        <fullName evidence="14 17">Undecaprenyl pyrophosphate phosphatase</fullName>
    </alternativeName>
</protein>
<accession>A0A521DFU9</accession>
<evidence type="ECO:0000256" key="3">
    <source>
        <dbReference type="ARBA" id="ARBA00012374"/>
    </source>
</evidence>
<evidence type="ECO:0000256" key="10">
    <source>
        <dbReference type="ARBA" id="ARBA00022989"/>
    </source>
</evidence>
<comment type="similarity">
    <text evidence="2 17">Belongs to the UppP family.</text>
</comment>
<feature type="transmembrane region" description="Helical" evidence="17">
    <location>
        <begin position="173"/>
        <end position="192"/>
    </location>
</feature>
<evidence type="ECO:0000256" key="7">
    <source>
        <dbReference type="ARBA" id="ARBA00022801"/>
    </source>
</evidence>
<evidence type="ECO:0000256" key="16">
    <source>
        <dbReference type="ARBA" id="ARBA00047594"/>
    </source>
</evidence>
<evidence type="ECO:0000256" key="17">
    <source>
        <dbReference type="HAMAP-Rule" id="MF_01006"/>
    </source>
</evidence>
<feature type="transmembrane region" description="Helical" evidence="17">
    <location>
        <begin position="204"/>
        <end position="225"/>
    </location>
</feature>
<keyword evidence="12 17" id="KW-0046">Antibiotic resistance</keyword>
<dbReference type="HAMAP" id="MF_01006">
    <property type="entry name" value="Undec_diphosphatase"/>
    <property type="match status" value="1"/>
</dbReference>
<keyword evidence="6 17" id="KW-0812">Transmembrane</keyword>
<feature type="transmembrane region" description="Helical" evidence="17">
    <location>
        <begin position="237"/>
        <end position="256"/>
    </location>
</feature>
<keyword evidence="9 17" id="KW-0573">Peptidoglycan synthesis</keyword>
<feature type="transmembrane region" description="Helical" evidence="17">
    <location>
        <begin position="6"/>
        <end position="29"/>
    </location>
</feature>
<evidence type="ECO:0000256" key="6">
    <source>
        <dbReference type="ARBA" id="ARBA00022692"/>
    </source>
</evidence>
<keyword evidence="10 17" id="KW-1133">Transmembrane helix</keyword>
<dbReference type="InterPro" id="IPR003824">
    <property type="entry name" value="UppP"/>
</dbReference>
<keyword evidence="19" id="KW-1185">Reference proteome</keyword>
<dbReference type="GO" id="GO:0005886">
    <property type="term" value="C:plasma membrane"/>
    <property type="evidence" value="ECO:0007669"/>
    <property type="project" value="UniProtKB-SubCell"/>
</dbReference>
<keyword evidence="11 17" id="KW-0472">Membrane</keyword>
<keyword evidence="8 17" id="KW-0133">Cell shape</keyword>
<evidence type="ECO:0000256" key="13">
    <source>
        <dbReference type="ARBA" id="ARBA00023316"/>
    </source>
</evidence>
<evidence type="ECO:0000256" key="9">
    <source>
        <dbReference type="ARBA" id="ARBA00022984"/>
    </source>
</evidence>
<evidence type="ECO:0000256" key="5">
    <source>
        <dbReference type="ARBA" id="ARBA00022475"/>
    </source>
</evidence>
<dbReference type="RefSeq" id="WP_142505634.1">
    <property type="nucleotide sequence ID" value="NZ_FXTI01000006.1"/>
</dbReference>
<evidence type="ECO:0000256" key="4">
    <source>
        <dbReference type="ARBA" id="ARBA00021581"/>
    </source>
</evidence>
<dbReference type="GO" id="GO:0071555">
    <property type="term" value="P:cell wall organization"/>
    <property type="evidence" value="ECO:0007669"/>
    <property type="project" value="UniProtKB-KW"/>
</dbReference>
<feature type="transmembrane region" description="Helical" evidence="17">
    <location>
        <begin position="41"/>
        <end position="59"/>
    </location>
</feature>
<sequence length="260" mass="28651">MDWLEAAVLGIIQGLTEFFPISSTGHLYIGRHLFGLDDAGLFLDTMLHMGTLIAVLIIYRKEVATVLRWPFGRLSRLLMVGTLPTAIIGLAFEDFFEEISETGITIGWEFLLTGWVLWLADKWKDHGNKALEQISYTDAVFIGTFQGAAILPAVSRSGMTIAAALFRRVDKSTAAYFSFFLSIPAIAGALILQLVKLGSGSPQALSLSSLMMATTMSALFGYLAVRGMIRLLKQGTLKHFAIYVWTLGILVLSLQWTGHW</sequence>
<evidence type="ECO:0000313" key="19">
    <source>
        <dbReference type="Proteomes" id="UP000315636"/>
    </source>
</evidence>